<evidence type="ECO:0000313" key="3">
    <source>
        <dbReference type="EMBL" id="MBB3153093.1"/>
    </source>
</evidence>
<keyword evidence="4" id="KW-1185">Reference proteome</keyword>
<feature type="region of interest" description="Disordered" evidence="1">
    <location>
        <begin position="28"/>
        <end position="51"/>
    </location>
</feature>
<feature type="signal peptide" evidence="2">
    <location>
        <begin position="1"/>
        <end position="22"/>
    </location>
</feature>
<protein>
    <submittedName>
        <fullName evidence="3">Putative aldouronate transport system substrate-binding protein</fullName>
    </submittedName>
</protein>
<evidence type="ECO:0000313" key="4">
    <source>
        <dbReference type="Proteomes" id="UP000518605"/>
    </source>
</evidence>
<dbReference type="Pfam" id="PF01547">
    <property type="entry name" value="SBP_bac_1"/>
    <property type="match status" value="1"/>
</dbReference>
<dbReference type="PANTHER" id="PTHR43649">
    <property type="entry name" value="ARABINOSE-BINDING PROTEIN-RELATED"/>
    <property type="match status" value="1"/>
</dbReference>
<dbReference type="AlphaFoldDB" id="A0A7W5C8J1"/>
<keyword evidence="2" id="KW-0732">Signal</keyword>
<name>A0A7W5C8J1_9BACL</name>
<dbReference type="EMBL" id="JACHXW010000008">
    <property type="protein sequence ID" value="MBB3153093.1"/>
    <property type="molecule type" value="Genomic_DNA"/>
</dbReference>
<dbReference type="Gene3D" id="3.40.190.10">
    <property type="entry name" value="Periplasmic binding protein-like II"/>
    <property type="match status" value="2"/>
</dbReference>
<dbReference type="CDD" id="cd13582">
    <property type="entry name" value="PBP2_AlgQ_like_3"/>
    <property type="match status" value="1"/>
</dbReference>
<dbReference type="InterPro" id="IPR006059">
    <property type="entry name" value="SBP"/>
</dbReference>
<feature type="chain" id="PRO_5039028050" evidence="2">
    <location>
        <begin position="23"/>
        <end position="569"/>
    </location>
</feature>
<evidence type="ECO:0000256" key="2">
    <source>
        <dbReference type="SAM" id="SignalP"/>
    </source>
</evidence>
<dbReference type="PROSITE" id="PS51257">
    <property type="entry name" value="PROKAR_LIPOPROTEIN"/>
    <property type="match status" value="1"/>
</dbReference>
<accession>A0A7W5C8J1</accession>
<dbReference type="Proteomes" id="UP000518605">
    <property type="component" value="Unassembled WGS sequence"/>
</dbReference>
<comment type="caution">
    <text evidence="3">The sequence shown here is derived from an EMBL/GenBank/DDBJ whole genome shotgun (WGS) entry which is preliminary data.</text>
</comment>
<dbReference type="RefSeq" id="WP_183564001.1">
    <property type="nucleotide sequence ID" value="NZ_CBCSLB010000015.1"/>
</dbReference>
<dbReference type="PANTHER" id="PTHR43649:SF12">
    <property type="entry name" value="DIACETYLCHITOBIOSE BINDING PROTEIN DASA"/>
    <property type="match status" value="1"/>
</dbReference>
<evidence type="ECO:0000256" key="1">
    <source>
        <dbReference type="SAM" id="MobiDB-lite"/>
    </source>
</evidence>
<proteinExistence type="predicted"/>
<organism evidence="3 4">
    <name type="scientific">Paenibacillus endophyticus</name>
    <dbReference type="NCBI Taxonomy" id="1294268"/>
    <lineage>
        <taxon>Bacteria</taxon>
        <taxon>Bacillati</taxon>
        <taxon>Bacillota</taxon>
        <taxon>Bacilli</taxon>
        <taxon>Bacillales</taxon>
        <taxon>Paenibacillaceae</taxon>
        <taxon>Paenibacillus</taxon>
    </lineage>
</organism>
<reference evidence="3 4" key="1">
    <citation type="submission" date="2020-08" db="EMBL/GenBank/DDBJ databases">
        <title>Genomic Encyclopedia of Type Strains, Phase III (KMG-III): the genomes of soil and plant-associated and newly described type strains.</title>
        <authorList>
            <person name="Whitman W."/>
        </authorList>
    </citation>
    <scope>NUCLEOTIDE SEQUENCE [LARGE SCALE GENOMIC DNA]</scope>
    <source>
        <strain evidence="3 4">CECT 8234</strain>
    </source>
</reference>
<dbReference type="SUPFAM" id="SSF53850">
    <property type="entry name" value="Periplasmic binding protein-like II"/>
    <property type="match status" value="1"/>
</dbReference>
<sequence length="569" mass="63259">MKRKMQMALSLMLALVFVFVTACGNSNNEGGSNTGSTNGATNATNEGEAAEPITIRVASGDINANWDDMQSETGKFIQEKTGITMKQEFPVGGTDAEMFALMVASDEYPDLVMPKGSAGKLVDAGALIDLRPLIEEFGPNIKKVYGEYFNRLRWSEDDDAIYTLPSGGVGQTYFEAGGGFQLQHQVLEAAGYPEIKTVQDYEAAIKAYIEKNPKTADGQPTIGMSLNGGEWQILISVTNPAFYATGAPDDGEFYVNQDTHEAIMHYQRPEEREYFRWLNHMNDIGLLDKESFVQKYDQYKAKVASGRVLGLIDQDWDYGDAQNALKAAGNFKATYARFPVTLNDTFQDHSFQGTGYIAGYGIGITKDAKDPERLIKFLDYLASDEGQVLVNWGIEGKHYNVVDGKRVIPEDIQAQKSNDNNTFKKTTGIGNYLLSARYGDGVKDPSGNYYTTTFPEQIQTAYSEEDKKTLAKYNATTYKDLWPADDAFPERKYGAAWTLPFETGSQANVIFQKTQDIMKKRIPEAILAKPADFDKIYDAFLKDLDDAGVDKLNAEFTKMVKDRVALWSK</sequence>
<dbReference type="InterPro" id="IPR050490">
    <property type="entry name" value="Bact_solute-bd_prot1"/>
</dbReference>
<gene>
    <name evidence="3" type="ORF">FHS16_003152</name>
</gene>